<dbReference type="GO" id="GO:0000462">
    <property type="term" value="P:maturation of SSU-rRNA from tricistronic rRNA transcript (SSU-rRNA, 5.8S rRNA, LSU-rRNA)"/>
    <property type="evidence" value="ECO:0007669"/>
    <property type="project" value="TreeGrafter"/>
</dbReference>
<reference evidence="6 7" key="1">
    <citation type="journal article" date="2019" name="PLoS Biol.">
        <title>Sex chromosomes control vertical transmission of feminizing Wolbachia symbionts in an isopod.</title>
        <authorList>
            <person name="Becking T."/>
            <person name="Chebbi M.A."/>
            <person name="Giraud I."/>
            <person name="Moumen B."/>
            <person name="Laverre T."/>
            <person name="Caubet Y."/>
            <person name="Peccoud J."/>
            <person name="Gilbert C."/>
            <person name="Cordaux R."/>
        </authorList>
    </citation>
    <scope>NUCLEOTIDE SEQUENCE [LARGE SCALE GENOMIC DNA]</scope>
    <source>
        <strain evidence="6">ANa2</strain>
        <tissue evidence="6">Whole body excluding digestive tract and cuticle</tissue>
    </source>
</reference>
<dbReference type="PANTHER" id="PTHR44267:SF1">
    <property type="entry name" value="WD REPEAT-CONTAINING PROTEIN 43"/>
    <property type="match status" value="1"/>
</dbReference>
<name>A0A5N5SU37_9CRUS</name>
<dbReference type="EMBL" id="SEYY01020158">
    <property type="protein sequence ID" value="KAB7497532.1"/>
    <property type="molecule type" value="Genomic_DNA"/>
</dbReference>
<accession>A0A5N5SU37</accession>
<keyword evidence="2" id="KW-0539">Nucleus</keyword>
<comment type="similarity">
    <text evidence="3">Belongs to the UTP5 family.</text>
</comment>
<dbReference type="Proteomes" id="UP000326759">
    <property type="component" value="Unassembled WGS sequence"/>
</dbReference>
<proteinExistence type="inferred from homology"/>
<dbReference type="PANTHER" id="PTHR44267">
    <property type="entry name" value="WD REPEAT-CONTAINING PROTEIN 43"/>
    <property type="match status" value="1"/>
</dbReference>
<protein>
    <submittedName>
        <fullName evidence="6">WD repeat-containing protein 43</fullName>
    </submittedName>
</protein>
<comment type="subcellular location">
    <subcellularLocation>
        <location evidence="1">Nucleus</location>
    </subcellularLocation>
</comment>
<feature type="compositionally biased region" description="Acidic residues" evidence="4">
    <location>
        <begin position="358"/>
        <end position="379"/>
    </location>
</feature>
<sequence>MKQAIASFMVNDIVKTISCITLEESSIAIAVTTQKGYLRIFRHHINGTKNKKPIQCEKSLRIQNATQKDTFLTILCAHFLSVEELLIVYGIELFPFSEKIKLSSLMQKKETVISREDPSIFTKNKESNLVKNVTPHVSSKSVTLMPTQMTPIELKEVSKKRKKGAGAEESLPMEERLDALSLTQSMPGAPDSRPLDNYVHLLVQALHSKDTSLMNSILVKGEDEEIINNTVRRLPVEYVVPFLQFLQEVITNKALKNLACINWIRSVLFHHMSYLISVPEKEELLQPFHSIFEARKTCYFAVSRLHSRMSLLLTQVKSRHENTTQSVELQTEPLYKYKEDISDDEDLRIDMGGGGPSESEDIWDDWTEDEEEEEEENSEESVKRKNGKVI</sequence>
<keyword evidence="7" id="KW-1185">Reference proteome</keyword>
<evidence type="ECO:0000259" key="5">
    <source>
        <dbReference type="Pfam" id="PF04003"/>
    </source>
</evidence>
<feature type="domain" description="Small-subunit processome Utp12" evidence="5">
    <location>
        <begin position="210"/>
        <end position="313"/>
    </location>
</feature>
<dbReference type="Pfam" id="PF04003">
    <property type="entry name" value="Utp12"/>
    <property type="match status" value="1"/>
</dbReference>
<evidence type="ECO:0000313" key="6">
    <source>
        <dbReference type="EMBL" id="KAB7497532.1"/>
    </source>
</evidence>
<dbReference type="AlphaFoldDB" id="A0A5N5SU37"/>
<evidence type="ECO:0000256" key="3">
    <source>
        <dbReference type="ARBA" id="ARBA00038335"/>
    </source>
</evidence>
<organism evidence="6 7">
    <name type="scientific">Armadillidium nasatum</name>
    <dbReference type="NCBI Taxonomy" id="96803"/>
    <lineage>
        <taxon>Eukaryota</taxon>
        <taxon>Metazoa</taxon>
        <taxon>Ecdysozoa</taxon>
        <taxon>Arthropoda</taxon>
        <taxon>Crustacea</taxon>
        <taxon>Multicrustacea</taxon>
        <taxon>Malacostraca</taxon>
        <taxon>Eumalacostraca</taxon>
        <taxon>Peracarida</taxon>
        <taxon>Isopoda</taxon>
        <taxon>Oniscidea</taxon>
        <taxon>Crinocheta</taxon>
        <taxon>Armadillidiidae</taxon>
        <taxon>Armadillidium</taxon>
    </lineage>
</organism>
<gene>
    <name evidence="6" type="primary">Wdr43</name>
    <name evidence="6" type="ORF">Anas_04110</name>
</gene>
<dbReference type="InterPro" id="IPR007148">
    <property type="entry name" value="SSU_processome_Utp12"/>
</dbReference>
<dbReference type="InterPro" id="IPR052414">
    <property type="entry name" value="U3_snoRNA-assoc_WDR"/>
</dbReference>
<evidence type="ECO:0000256" key="4">
    <source>
        <dbReference type="SAM" id="MobiDB-lite"/>
    </source>
</evidence>
<evidence type="ECO:0000256" key="2">
    <source>
        <dbReference type="ARBA" id="ARBA00023242"/>
    </source>
</evidence>
<evidence type="ECO:0000256" key="1">
    <source>
        <dbReference type="ARBA" id="ARBA00004123"/>
    </source>
</evidence>
<dbReference type="GO" id="GO:0005730">
    <property type="term" value="C:nucleolus"/>
    <property type="evidence" value="ECO:0007669"/>
    <property type="project" value="TreeGrafter"/>
</dbReference>
<dbReference type="OrthoDB" id="6351484at2759"/>
<comment type="caution">
    <text evidence="6">The sequence shown here is derived from an EMBL/GenBank/DDBJ whole genome shotgun (WGS) entry which is preliminary data.</text>
</comment>
<evidence type="ECO:0000313" key="7">
    <source>
        <dbReference type="Proteomes" id="UP000326759"/>
    </source>
</evidence>
<feature type="region of interest" description="Disordered" evidence="4">
    <location>
        <begin position="343"/>
        <end position="390"/>
    </location>
</feature>